<dbReference type="GO" id="GO:0004674">
    <property type="term" value="F:protein serine/threonine kinase activity"/>
    <property type="evidence" value="ECO:0007669"/>
    <property type="project" value="UniProtKB-KW"/>
</dbReference>
<evidence type="ECO:0000256" key="7">
    <source>
        <dbReference type="ARBA" id="ARBA00022741"/>
    </source>
</evidence>
<evidence type="ECO:0000259" key="17">
    <source>
        <dbReference type="PROSITE" id="PS50290"/>
    </source>
</evidence>
<dbReference type="PROSITE" id="PS50290">
    <property type="entry name" value="PI3_4_KINASE_3"/>
    <property type="match status" value="1"/>
</dbReference>
<feature type="domain" description="PI3K/PI4K catalytic" evidence="17">
    <location>
        <begin position="1918"/>
        <end position="2227"/>
    </location>
</feature>
<comment type="similarity">
    <text evidence="2">Belongs to the PI3/PI4-kinase family. ATM subfamily.</text>
</comment>
<evidence type="ECO:0000256" key="9">
    <source>
        <dbReference type="ARBA" id="ARBA00022777"/>
    </source>
</evidence>
<dbReference type="PROSITE" id="PS51190">
    <property type="entry name" value="FATC"/>
    <property type="match status" value="1"/>
</dbReference>
<dbReference type="Pfam" id="PF08064">
    <property type="entry name" value="UME"/>
    <property type="match status" value="1"/>
</dbReference>
<comment type="subunit">
    <text evidence="3">Associates with DNA double-strand breaks.</text>
</comment>
<evidence type="ECO:0000256" key="13">
    <source>
        <dbReference type="ARBA" id="ARBA00025079"/>
    </source>
</evidence>
<evidence type="ECO:0000313" key="20">
    <source>
        <dbReference type="EMBL" id="KAF3007399.1"/>
    </source>
</evidence>
<keyword evidence="7" id="KW-0547">Nucleotide-binding</keyword>
<dbReference type="SMART" id="SM01343">
    <property type="entry name" value="FATC"/>
    <property type="match status" value="1"/>
</dbReference>
<evidence type="ECO:0000259" key="19">
    <source>
        <dbReference type="PROSITE" id="PS51190"/>
    </source>
</evidence>
<dbReference type="InterPro" id="IPR056802">
    <property type="entry name" value="ATR-like_M-HEAT"/>
</dbReference>
<keyword evidence="10" id="KW-0067">ATP-binding</keyword>
<evidence type="ECO:0000256" key="12">
    <source>
        <dbReference type="ARBA" id="ARBA00023242"/>
    </source>
</evidence>
<dbReference type="FunFam" id="1.10.1070.11:FF:000031">
    <property type="entry name" value="Phosphatidyl inositol 3-kinase"/>
    <property type="match status" value="1"/>
</dbReference>
<evidence type="ECO:0000256" key="10">
    <source>
        <dbReference type="ARBA" id="ARBA00022840"/>
    </source>
</evidence>
<dbReference type="CDD" id="cd00892">
    <property type="entry name" value="PIKKc_ATR"/>
    <property type="match status" value="1"/>
</dbReference>
<dbReference type="InterPro" id="IPR016024">
    <property type="entry name" value="ARM-type_fold"/>
</dbReference>
<dbReference type="InterPro" id="IPR000403">
    <property type="entry name" value="PI3/4_kinase_cat_dom"/>
</dbReference>
<dbReference type="GO" id="GO:0005634">
    <property type="term" value="C:nucleus"/>
    <property type="evidence" value="ECO:0007669"/>
    <property type="project" value="UniProtKB-SubCell"/>
</dbReference>
<dbReference type="SUPFAM" id="SSF48371">
    <property type="entry name" value="ARM repeat"/>
    <property type="match status" value="1"/>
</dbReference>
<dbReference type="OrthoDB" id="381190at2759"/>
<feature type="region of interest" description="Disordered" evidence="16">
    <location>
        <begin position="1"/>
        <end position="35"/>
    </location>
</feature>
<evidence type="ECO:0000256" key="11">
    <source>
        <dbReference type="ARBA" id="ARBA00023204"/>
    </source>
</evidence>
<keyword evidence="8" id="KW-0227">DNA damage</keyword>
<evidence type="ECO:0000256" key="3">
    <source>
        <dbReference type="ARBA" id="ARBA00011370"/>
    </source>
</evidence>
<accession>A0A9P4TI59</accession>
<feature type="domain" description="FAT" evidence="18">
    <location>
        <begin position="1231"/>
        <end position="1806"/>
    </location>
</feature>
<dbReference type="Pfam" id="PF23593">
    <property type="entry name" value="HEAT_ATR"/>
    <property type="match status" value="1"/>
</dbReference>
<dbReference type="Pfam" id="PF02260">
    <property type="entry name" value="FATC"/>
    <property type="match status" value="1"/>
</dbReference>
<keyword evidence="21" id="KW-1185">Reference proteome</keyword>
<dbReference type="InterPro" id="IPR018936">
    <property type="entry name" value="PI3/4_kinase_CS"/>
</dbReference>
<dbReference type="SUPFAM" id="SSF56112">
    <property type="entry name" value="Protein kinase-like (PK-like)"/>
    <property type="match status" value="1"/>
</dbReference>
<dbReference type="InterPro" id="IPR011990">
    <property type="entry name" value="TPR-like_helical_dom_sf"/>
</dbReference>
<evidence type="ECO:0000256" key="5">
    <source>
        <dbReference type="ARBA" id="ARBA00022527"/>
    </source>
</evidence>
<sequence>MVRKGGGTAQRRVPPPPAHARTSDTHTTNRGPPPSTIAAQIVHNAANISSRQDAAAKVTFGELLKEFLQHPSTDESDDQLVAFICVVAEAGLDGLDKEDPFAQDDPREQGLRSIAAILYLLNQKPHLLFSAKDGEDNGVPRPPIILWLFPKLLWLLTRANLRSMHSNILDMLKFCFSILAKTTAHSRVAHLIDSLATSPMSESNQIQLALLTTRLCHLAKPDMLATNRLHPQRRAFRLLDTKLVRESVKAICEKSDVLSGLQEDLQLALCLWTSKGSWPARTETLREKLYIDGAASFESAQIAGDATACVEKFQRMYLGDGRPAKRRKTRHESSEDVNTLAHHEITMFLNGSGQESPVFNLSNLHNILQAKYSTLPSLVKQNGLAQQQILGALSKVACAGSQCLKTPANGSKDWPELTCTLCDELDTSKRSPDVYWDKCNRGEDWKEAVAALLTITKEPKFQASTRSRVLMAVTIGRVFNHISDSEYLNLEFCELGQWLLACMSRSLRELKIAATRALMVFLRDDIDSRVRQKNRTSVVEFFDALVQRGVLADQETLILAELDALAGPGEPEALIEPYWRILAFSVVKDIVHKPQKAQQLADLTEQSVRQLLVSTQQYTLPHLVLMRKRDVVEKIAQARKAPIAEVLTQPRSNLAKILALLLSQSVPDIESFVLETLAEVEPAMREVSNNKLETLIALDITGVAREILLLSAEREASKKAPYHRAFSTLARLADTKNGQRKSSSKTKSLDEFCETHILGIIAYFSKIVESPLTQGKNTPYPLPERKRCIAAIGDFISLARYSVNGALPQIRACLQSAMADTDLCDDAFLVWIAFLEALDADDTILVIDQTFALIVEHWDKFSEATQLLANKTIVNLTQEYDAQLRARIEYLPSLATIPMLSKTEGELVRLKSHVEVGRIFQAFSNRCKDQNAVVVRQALRELEPYLDSNQKHLHQAVVGQKPLPVLPALSRSLLDASIRFTENYPDITYLCAQCLGIIGGLDPYRVESVREKKRVLMLSNFSRRDEDIDFVALLLEQVLVKVFLSTTNATAQGWIAYQVTRNPALHYKPPAYPIFDGKISHGTWLQTFVYDLLQKGQGVNVEMVFPVLARVIRGYDLSIASFILPFAALNVIVSDDDQNMTYVGTELMAVLRFEVQSAEQTDTVLVKQCSENVFQVLDYLSLWLQEKKKSVADARVMAGKTGRGVSEEDEMNAIKQISRVEGIIQLIPAEVISRRAVECGSYARALFHWEQYFREQRQLKTDTEQVFDKDDLLQQLQSIYAQIDEPDSIEGITAHLKVLNPEQQVMEDRKAGRWTAAQSWYEIALAEKPDDVDTQINLLTCLKESGQYDAILNYVDGFHASNSLSASTLPFAAEAAWSAGKWAQLERILGSSPEKGIGPTIDFNVGVGKALLALYQTKETAFKEITATLRRNLSKGLSPSNTHSLQACHDTMVKLHALYEIETISGVLSSTTQEREVVLENLDRRLDIIGAYTSDKQYLLGVRRATMLVSKIKFSDLDIASAWITTGRLARKGGFMTTAFNSILHAEQLGDGASKIEYSRLLWKEGHHRKAIAVLRGAIDSNAFQNCDSLPVNVSITTDGRGSEQLSKVKCHAQLLLAKWLDRAGQTKSGSLKDAYAIGVMSYPKWDKGHYYLGRYYLKLLESEKKLPVTKQSQEYLAGSLLKLVIENFVRSTVYGTKYYYQTLPKVLTLWLDLGTEVMSVVPRSARDKEFHDHRITYLDHINKYLKRYATERMPSYTWYAAFPQIITRISHPNKNVWDALQAIIIRVAAAYPQQTLWSLLAVLHSTQEDRRARGTAVLQKLRDVSRRKNGSLDLKNVIVQGQRLTDALLVACDAPVEQRVTHVSLSKNLGFSHKLAPSQLVVPIEANMLPNLPTGNDSKTIRLHNPFPQDAVTINAFMDDVLVLSSLQRPRKINVRGSDGRSYGLLCKPKDDLRKDQRLMEFNAMINRALQKDIESSKRRLYIKTYAVTPLNEECGAIEWVEGLKPMRDIIIRFYRQHNVQIDYSEIRMLLNEASSSPSKVPIFTEKILGKFQPVLHEWFVEMFPEPEAWLSARLRYTRSCAVMSIVGHVLGLGDRHGENVLLEQGNGGTFHVDFNCLFDKGLTFEKPELVPFRLTHNMVDAMGPQGVEGPFRKAAELVYSLLRQHEDTLITILETFVHDPTADFLGGKRRKKIAGVPDTPQEVLDSVRTKVNGYLKGESVPLSVEGYVDALIAMARDPINLAAMYIGWCAFF</sequence>
<evidence type="ECO:0000256" key="1">
    <source>
        <dbReference type="ARBA" id="ARBA00004123"/>
    </source>
</evidence>
<dbReference type="GO" id="GO:0000077">
    <property type="term" value="P:DNA damage checkpoint signaling"/>
    <property type="evidence" value="ECO:0007669"/>
    <property type="project" value="TreeGrafter"/>
</dbReference>
<proteinExistence type="inferred from homology"/>
<comment type="function">
    <text evidence="13">Serine/threonine protein kinase which activates checkpoint signaling upon genotoxic stresses such as ionizing radiation (IR), ultraviolet light (UV), or DNA replication stalling, thereby acting as a DNA damage sensor. Recognizes the substrate consensus sequence [ST]-Q. Phosphorylates histone H2A to form H2AS128ph (gamma-H2A) at sites of DNA damage, involved in the regulation of DNA damage response mechanism. Required for the control of telomere length and genome stability.</text>
</comment>
<keyword evidence="9 20" id="KW-0418">Kinase</keyword>
<dbReference type="InterPro" id="IPR036940">
    <property type="entry name" value="PI3/4_kinase_cat_sf"/>
</dbReference>
<reference evidence="20" key="1">
    <citation type="submission" date="2019-04" db="EMBL/GenBank/DDBJ databases">
        <title>Sequencing of skin fungus with MAO and IRED activity.</title>
        <authorList>
            <person name="Marsaioli A.J."/>
            <person name="Bonatto J.M.C."/>
            <person name="Reis Junior O."/>
        </authorList>
    </citation>
    <scope>NUCLEOTIDE SEQUENCE</scope>
    <source>
        <strain evidence="20">30M1</strain>
    </source>
</reference>
<dbReference type="Pfam" id="PF25030">
    <property type="entry name" value="M-HEAT_ATR"/>
    <property type="match status" value="1"/>
</dbReference>
<keyword evidence="12" id="KW-0539">Nucleus</keyword>
<organism evidence="20 21">
    <name type="scientific">Curvularia kusanoi</name>
    <name type="common">Cochliobolus kusanoi</name>
    <dbReference type="NCBI Taxonomy" id="90978"/>
    <lineage>
        <taxon>Eukaryota</taxon>
        <taxon>Fungi</taxon>
        <taxon>Dikarya</taxon>
        <taxon>Ascomycota</taxon>
        <taxon>Pezizomycotina</taxon>
        <taxon>Dothideomycetes</taxon>
        <taxon>Pleosporomycetidae</taxon>
        <taxon>Pleosporales</taxon>
        <taxon>Pleosporineae</taxon>
        <taxon>Pleosporaceae</taxon>
        <taxon>Curvularia</taxon>
    </lineage>
</organism>
<evidence type="ECO:0000256" key="14">
    <source>
        <dbReference type="ARBA" id="ARBA00047899"/>
    </source>
</evidence>
<keyword evidence="6" id="KW-0808">Transferase</keyword>
<evidence type="ECO:0000259" key="18">
    <source>
        <dbReference type="PROSITE" id="PS51189"/>
    </source>
</evidence>
<dbReference type="GO" id="GO:0000723">
    <property type="term" value="P:telomere maintenance"/>
    <property type="evidence" value="ECO:0007669"/>
    <property type="project" value="TreeGrafter"/>
</dbReference>
<dbReference type="Gene3D" id="1.25.40.10">
    <property type="entry name" value="Tetratricopeptide repeat domain"/>
    <property type="match status" value="1"/>
</dbReference>
<evidence type="ECO:0000256" key="2">
    <source>
        <dbReference type="ARBA" id="ARBA00010769"/>
    </source>
</evidence>
<dbReference type="Pfam" id="PF00454">
    <property type="entry name" value="PI3_PI4_kinase"/>
    <property type="match status" value="1"/>
</dbReference>
<evidence type="ECO:0000313" key="21">
    <source>
        <dbReference type="Proteomes" id="UP000801428"/>
    </source>
</evidence>
<dbReference type="Proteomes" id="UP000801428">
    <property type="component" value="Unassembled WGS sequence"/>
</dbReference>
<dbReference type="GO" id="GO:0005694">
    <property type="term" value="C:chromosome"/>
    <property type="evidence" value="ECO:0007669"/>
    <property type="project" value="TreeGrafter"/>
</dbReference>
<evidence type="ECO:0000256" key="8">
    <source>
        <dbReference type="ARBA" id="ARBA00022763"/>
    </source>
</evidence>
<dbReference type="PROSITE" id="PS51189">
    <property type="entry name" value="FAT"/>
    <property type="match status" value="1"/>
</dbReference>
<dbReference type="PANTHER" id="PTHR11139">
    <property type="entry name" value="ATAXIA TELANGIECTASIA MUTATED ATM -RELATED"/>
    <property type="match status" value="1"/>
</dbReference>
<evidence type="ECO:0000256" key="4">
    <source>
        <dbReference type="ARBA" id="ARBA00012513"/>
    </source>
</evidence>
<dbReference type="InterPro" id="IPR050517">
    <property type="entry name" value="DDR_Repair_Kinase"/>
</dbReference>
<dbReference type="InterPro" id="IPR057564">
    <property type="entry name" value="HEAT_ATR"/>
</dbReference>
<dbReference type="InterPro" id="IPR003152">
    <property type="entry name" value="FATC_dom"/>
</dbReference>
<dbReference type="PROSITE" id="PS00916">
    <property type="entry name" value="PI3_4_KINASE_2"/>
    <property type="match status" value="1"/>
</dbReference>
<keyword evidence="5" id="KW-0723">Serine/threonine-protein kinase</keyword>
<evidence type="ECO:0000256" key="15">
    <source>
        <dbReference type="ARBA" id="ARBA00048679"/>
    </source>
</evidence>
<dbReference type="InterPro" id="IPR003151">
    <property type="entry name" value="PIK-rel_kinase_FAT"/>
</dbReference>
<dbReference type="InterPro" id="IPR014009">
    <property type="entry name" value="PIK_FAT"/>
</dbReference>
<dbReference type="SMART" id="SM00802">
    <property type="entry name" value="UME"/>
    <property type="match status" value="1"/>
</dbReference>
<gene>
    <name evidence="20" type="primary">MEC1</name>
    <name evidence="20" type="ORF">E8E13_002009</name>
</gene>
<dbReference type="Gene3D" id="3.30.1010.10">
    <property type="entry name" value="Phosphatidylinositol 3-kinase Catalytic Subunit, Chain A, domain 4"/>
    <property type="match status" value="1"/>
</dbReference>
<evidence type="ECO:0000256" key="6">
    <source>
        <dbReference type="ARBA" id="ARBA00022679"/>
    </source>
</evidence>
<dbReference type="EC" id="2.7.11.1" evidence="4"/>
<protein>
    <recommendedName>
        <fullName evidence="4">non-specific serine/threonine protein kinase</fullName>
        <ecNumber evidence="4">2.7.11.1</ecNumber>
    </recommendedName>
</protein>
<comment type="caution">
    <text evidence="20">The sequence shown here is derived from an EMBL/GenBank/DDBJ whole genome shotgun (WGS) entry which is preliminary data.</text>
</comment>
<dbReference type="Pfam" id="PF02259">
    <property type="entry name" value="FAT"/>
    <property type="match status" value="1"/>
</dbReference>
<dbReference type="Gene3D" id="1.10.1070.11">
    <property type="entry name" value="Phosphatidylinositol 3-/4-kinase, catalytic domain"/>
    <property type="match status" value="1"/>
</dbReference>
<dbReference type="PANTHER" id="PTHR11139:SF125">
    <property type="entry name" value="SERINE_THREONINE-PROTEIN KINASE MEC1"/>
    <property type="match status" value="1"/>
</dbReference>
<comment type="subcellular location">
    <subcellularLocation>
        <location evidence="1">Nucleus</location>
    </subcellularLocation>
</comment>
<comment type="catalytic activity">
    <reaction evidence="15">
        <text>L-seryl-[protein] + ATP = O-phospho-L-seryl-[protein] + ADP + H(+)</text>
        <dbReference type="Rhea" id="RHEA:17989"/>
        <dbReference type="Rhea" id="RHEA-COMP:9863"/>
        <dbReference type="Rhea" id="RHEA-COMP:11604"/>
        <dbReference type="ChEBI" id="CHEBI:15378"/>
        <dbReference type="ChEBI" id="CHEBI:29999"/>
        <dbReference type="ChEBI" id="CHEBI:30616"/>
        <dbReference type="ChEBI" id="CHEBI:83421"/>
        <dbReference type="ChEBI" id="CHEBI:456216"/>
        <dbReference type="EC" id="2.7.11.1"/>
    </reaction>
</comment>
<feature type="domain" description="FATC" evidence="19">
    <location>
        <begin position="2222"/>
        <end position="2254"/>
    </location>
</feature>
<evidence type="ECO:0000256" key="16">
    <source>
        <dbReference type="SAM" id="MobiDB-lite"/>
    </source>
</evidence>
<dbReference type="InterPro" id="IPR012993">
    <property type="entry name" value="UME"/>
</dbReference>
<dbReference type="InterPro" id="IPR011009">
    <property type="entry name" value="Kinase-like_dom_sf"/>
</dbReference>
<dbReference type="EMBL" id="SWKU01000004">
    <property type="protein sequence ID" value="KAF3007399.1"/>
    <property type="molecule type" value="Genomic_DNA"/>
</dbReference>
<name>A0A9P4TI59_CURKU</name>
<dbReference type="SMART" id="SM00146">
    <property type="entry name" value="PI3Kc"/>
    <property type="match status" value="1"/>
</dbReference>
<comment type="catalytic activity">
    <reaction evidence="14">
        <text>L-threonyl-[protein] + ATP = O-phospho-L-threonyl-[protein] + ADP + H(+)</text>
        <dbReference type="Rhea" id="RHEA:46608"/>
        <dbReference type="Rhea" id="RHEA-COMP:11060"/>
        <dbReference type="Rhea" id="RHEA-COMP:11605"/>
        <dbReference type="ChEBI" id="CHEBI:15378"/>
        <dbReference type="ChEBI" id="CHEBI:30013"/>
        <dbReference type="ChEBI" id="CHEBI:30616"/>
        <dbReference type="ChEBI" id="CHEBI:61977"/>
        <dbReference type="ChEBI" id="CHEBI:456216"/>
        <dbReference type="EC" id="2.7.11.1"/>
    </reaction>
</comment>
<dbReference type="GO" id="GO:0006281">
    <property type="term" value="P:DNA repair"/>
    <property type="evidence" value="ECO:0007669"/>
    <property type="project" value="UniProtKB-KW"/>
</dbReference>
<keyword evidence="11" id="KW-0234">DNA repair</keyword>
<dbReference type="GO" id="GO:0005524">
    <property type="term" value="F:ATP binding"/>
    <property type="evidence" value="ECO:0007669"/>
    <property type="project" value="UniProtKB-KW"/>
</dbReference>